<organism evidence="8 9">
    <name type="scientific">Aureimonas ureilytica</name>
    <dbReference type="NCBI Taxonomy" id="401562"/>
    <lineage>
        <taxon>Bacteria</taxon>
        <taxon>Pseudomonadati</taxon>
        <taxon>Pseudomonadota</taxon>
        <taxon>Alphaproteobacteria</taxon>
        <taxon>Hyphomicrobiales</taxon>
        <taxon>Aurantimonadaceae</taxon>
        <taxon>Aureimonas</taxon>
    </lineage>
</organism>
<dbReference type="CDD" id="cd05254">
    <property type="entry name" value="dTDP_HR_like_SDR_e"/>
    <property type="match status" value="1"/>
</dbReference>
<evidence type="ECO:0000256" key="1">
    <source>
        <dbReference type="ARBA" id="ARBA00004781"/>
    </source>
</evidence>
<dbReference type="NCBIfam" id="TIGR01214">
    <property type="entry name" value="rmlD"/>
    <property type="match status" value="1"/>
</dbReference>
<evidence type="ECO:0000313" key="8">
    <source>
        <dbReference type="EMBL" id="KTQ96765.1"/>
    </source>
</evidence>
<keyword evidence="6" id="KW-0521">NADP</keyword>
<dbReference type="PANTHER" id="PTHR10491">
    <property type="entry name" value="DTDP-4-DEHYDRORHAMNOSE REDUCTASE"/>
    <property type="match status" value="1"/>
</dbReference>
<dbReference type="GO" id="GO:0019305">
    <property type="term" value="P:dTDP-rhamnose biosynthetic process"/>
    <property type="evidence" value="ECO:0007669"/>
    <property type="project" value="UniProtKB-UniPathway"/>
</dbReference>
<evidence type="ECO:0000256" key="3">
    <source>
        <dbReference type="ARBA" id="ARBA00012929"/>
    </source>
</evidence>
<dbReference type="InterPro" id="IPR029903">
    <property type="entry name" value="RmlD-like-bd"/>
</dbReference>
<evidence type="ECO:0000259" key="7">
    <source>
        <dbReference type="Pfam" id="PF04321"/>
    </source>
</evidence>
<dbReference type="PATRIC" id="fig|401562.3.peg.588"/>
<dbReference type="AlphaFoldDB" id="A0A175RCT7"/>
<comment type="cofactor">
    <cofactor evidence="6">
        <name>Mg(2+)</name>
        <dbReference type="ChEBI" id="CHEBI:18420"/>
    </cofactor>
    <text evidence="6">Binds 1 Mg(2+) ion per monomer.</text>
</comment>
<feature type="domain" description="RmlD-like substrate binding" evidence="7">
    <location>
        <begin position="1"/>
        <end position="290"/>
    </location>
</feature>
<dbReference type="EMBL" id="LDPZ01000013">
    <property type="protein sequence ID" value="KTQ96765.1"/>
    <property type="molecule type" value="Genomic_DNA"/>
</dbReference>
<evidence type="ECO:0000256" key="6">
    <source>
        <dbReference type="RuleBase" id="RU364082"/>
    </source>
</evidence>
<name>A0A175RCT7_9HYPH</name>
<accession>A0A175RCT7</accession>
<keyword evidence="6" id="KW-0560">Oxidoreductase</keyword>
<dbReference type="UniPathway" id="UPA00124"/>
<dbReference type="InterPro" id="IPR005913">
    <property type="entry name" value="dTDP_dehydrorham_reduct"/>
</dbReference>
<dbReference type="Gene3D" id="3.40.50.720">
    <property type="entry name" value="NAD(P)-binding Rossmann-like Domain"/>
    <property type="match status" value="1"/>
</dbReference>
<comment type="function">
    <text evidence="6">Catalyzes the reduction of dTDP-6-deoxy-L-lyxo-4-hexulose to yield dTDP-L-rhamnose.</text>
</comment>
<dbReference type="Gene3D" id="3.90.25.10">
    <property type="entry name" value="UDP-galactose 4-epimerase, domain 1"/>
    <property type="match status" value="1"/>
</dbReference>
<comment type="catalytic activity">
    <reaction evidence="5 6">
        <text>dTDP-beta-L-rhamnose + NADP(+) = dTDP-4-dehydro-beta-L-rhamnose + NADPH + H(+)</text>
        <dbReference type="Rhea" id="RHEA:21796"/>
        <dbReference type="ChEBI" id="CHEBI:15378"/>
        <dbReference type="ChEBI" id="CHEBI:57510"/>
        <dbReference type="ChEBI" id="CHEBI:57783"/>
        <dbReference type="ChEBI" id="CHEBI:58349"/>
        <dbReference type="ChEBI" id="CHEBI:62830"/>
        <dbReference type="EC" id="1.1.1.133"/>
    </reaction>
</comment>
<evidence type="ECO:0000256" key="2">
    <source>
        <dbReference type="ARBA" id="ARBA00010944"/>
    </source>
</evidence>
<comment type="similarity">
    <text evidence="2 6">Belongs to the dTDP-4-dehydrorhamnose reductase family.</text>
</comment>
<dbReference type="STRING" id="401562.NS365_03940"/>
<sequence length="296" mass="31094">MRLLVTGRDGQVAQALLALSGSDVEVVALGRPTLDLTDRASIERAIAEHRPDVVVNAAAYTAVDKAESDEAAAYAVNAEGAGHVAAAAAAAGLPVVHISTDYVFAGDKAGAYVESDPTGPQGAYGRSKLEGERLVAQANPNHAILRTAWVYGPYGANFLKTMLRLSQTRDLLRVVADQRGTPTYAPDIAEGIVAVSRALVSAPGDASKRGVFHMVSEGETTWAGFAEAIFSRLAETGGKHVAVEPITTADYPTPAKRPANSRLDTTRFRQSFGHSLPEWTEGVSRCMAALAANEAP</sequence>
<dbReference type="RefSeq" id="WP_058634288.1">
    <property type="nucleotide sequence ID" value="NZ_LDPZ01000013.1"/>
</dbReference>
<proteinExistence type="inferred from homology"/>
<protein>
    <recommendedName>
        <fullName evidence="4 6">dTDP-4-dehydrorhamnose reductase</fullName>
        <ecNumber evidence="3 6">1.1.1.133</ecNumber>
    </recommendedName>
</protein>
<reference evidence="8 9" key="1">
    <citation type="journal article" date="2016" name="Front. Microbiol.">
        <title>Genomic Resource of Rice Seed Associated Bacteria.</title>
        <authorList>
            <person name="Midha S."/>
            <person name="Bansal K."/>
            <person name="Sharma S."/>
            <person name="Kumar N."/>
            <person name="Patil P.P."/>
            <person name="Chaudhry V."/>
            <person name="Patil P.B."/>
        </authorList>
    </citation>
    <scope>NUCLEOTIDE SEQUENCE [LARGE SCALE GENOMIC DNA]</scope>
    <source>
        <strain evidence="8 9">NS226</strain>
    </source>
</reference>
<dbReference type="Proteomes" id="UP000078272">
    <property type="component" value="Unassembled WGS sequence"/>
</dbReference>
<dbReference type="PANTHER" id="PTHR10491:SF4">
    <property type="entry name" value="METHIONINE ADENOSYLTRANSFERASE 2 SUBUNIT BETA"/>
    <property type="match status" value="1"/>
</dbReference>
<dbReference type="Pfam" id="PF04321">
    <property type="entry name" value="RmlD_sub_bind"/>
    <property type="match status" value="1"/>
</dbReference>
<dbReference type="GO" id="GO:0008831">
    <property type="term" value="F:dTDP-4-dehydrorhamnose reductase activity"/>
    <property type="evidence" value="ECO:0007669"/>
    <property type="project" value="UniProtKB-EC"/>
</dbReference>
<dbReference type="InterPro" id="IPR036291">
    <property type="entry name" value="NAD(P)-bd_dom_sf"/>
</dbReference>
<evidence type="ECO:0000256" key="4">
    <source>
        <dbReference type="ARBA" id="ARBA00017099"/>
    </source>
</evidence>
<dbReference type="OrthoDB" id="9803892at2"/>
<dbReference type="SUPFAM" id="SSF51735">
    <property type="entry name" value="NAD(P)-binding Rossmann-fold domains"/>
    <property type="match status" value="1"/>
</dbReference>
<gene>
    <name evidence="8" type="ORF">NS226_06495</name>
</gene>
<comment type="pathway">
    <text evidence="1 6">Carbohydrate biosynthesis; dTDP-L-rhamnose biosynthesis.</text>
</comment>
<evidence type="ECO:0000313" key="9">
    <source>
        <dbReference type="Proteomes" id="UP000078272"/>
    </source>
</evidence>
<dbReference type="EC" id="1.1.1.133" evidence="3 6"/>
<evidence type="ECO:0000256" key="5">
    <source>
        <dbReference type="ARBA" id="ARBA00048200"/>
    </source>
</evidence>
<comment type="caution">
    <text evidence="8">The sequence shown here is derived from an EMBL/GenBank/DDBJ whole genome shotgun (WGS) entry which is preliminary data.</text>
</comment>